<dbReference type="InterPro" id="IPR046885">
    <property type="entry name" value="MnmA-like_C"/>
</dbReference>
<dbReference type="CDD" id="cd01998">
    <property type="entry name" value="MnmA_TRMU-like"/>
    <property type="match status" value="1"/>
</dbReference>
<keyword evidence="3 10" id="KW-0819">tRNA processing</keyword>
<keyword evidence="1 10" id="KW-0820">tRNA-binding</keyword>
<evidence type="ECO:0000256" key="2">
    <source>
        <dbReference type="ARBA" id="ARBA00022679"/>
    </source>
</evidence>
<keyword evidence="4 10" id="KW-0547">Nucleotide-binding</keyword>
<dbReference type="PANTHER" id="PTHR11933">
    <property type="entry name" value="TRNA 5-METHYLAMINOMETHYL-2-THIOURIDYLATE -METHYLTRANSFERASE"/>
    <property type="match status" value="1"/>
</dbReference>
<evidence type="ECO:0000256" key="3">
    <source>
        <dbReference type="ARBA" id="ARBA00022694"/>
    </source>
</evidence>
<feature type="binding site" evidence="10">
    <location>
        <position position="130"/>
    </location>
    <ligand>
        <name>ATP</name>
        <dbReference type="ChEBI" id="CHEBI:30616"/>
    </ligand>
</feature>
<feature type="domain" description="tRNA-specific 2-thiouridylase MnmA-like central" evidence="12">
    <location>
        <begin position="215"/>
        <end position="278"/>
    </location>
</feature>
<evidence type="ECO:0000313" key="13">
    <source>
        <dbReference type="EMBL" id="MBI1756038.1"/>
    </source>
</evidence>
<dbReference type="NCBIfam" id="TIGR00420">
    <property type="entry name" value="trmU"/>
    <property type="match status" value="1"/>
</dbReference>
<evidence type="ECO:0000256" key="9">
    <source>
        <dbReference type="ARBA" id="ARBA00056575"/>
    </source>
</evidence>
<protein>
    <recommendedName>
        <fullName evidence="10">tRNA-specific 2-thiouridylase MnmA</fullName>
        <ecNumber evidence="10">2.8.1.13</ecNumber>
    </recommendedName>
</protein>
<comment type="similarity">
    <text evidence="10">Belongs to the MnmA/TRMU family.</text>
</comment>
<evidence type="ECO:0000256" key="1">
    <source>
        <dbReference type="ARBA" id="ARBA00022555"/>
    </source>
</evidence>
<comment type="caution">
    <text evidence="10">Lacks conserved residue(s) required for the propagation of feature annotation.</text>
</comment>
<sequence>MARGNKGSVLVALSGGVDSSVAAAILLRRGYDVVGVTMQIWQESQTDSRHSGCCSLGAVEDARRVARLLGIPHYVMNFRDEFRRDVIDDFVDEYAAGRTPNPCVRCNRLVRFDRLLAKMRALGCDHLATGHYARIRRDPASGAYRLLRARAKEKDQSYVLYSLSQQQMVVTLFPLGELSAKSEVRGMARLLGLPVADKPDSQEICFVSEAGGYAEFLRKQRPELFRPGALVDTSGRRLGEHRGVAAYTVGQRRGLGIAQAEPLYVLELRPATNEVVVCGADGLLSRSVLLGDLQWASGQAPDSPVRVTARIRSTMEPAPAWLHPDSRPRLEFDMPVRAVSPGQTAVAYRGQSVVAGGQIIGAA</sequence>
<comment type="catalytic activity">
    <reaction evidence="8 10">
        <text>S-sulfanyl-L-cysteinyl-[protein] + uridine(34) in tRNA + AH2 + ATP = 2-thiouridine(34) in tRNA + L-cysteinyl-[protein] + A + AMP + diphosphate + H(+)</text>
        <dbReference type="Rhea" id="RHEA:47032"/>
        <dbReference type="Rhea" id="RHEA-COMP:10131"/>
        <dbReference type="Rhea" id="RHEA-COMP:11726"/>
        <dbReference type="Rhea" id="RHEA-COMP:11727"/>
        <dbReference type="Rhea" id="RHEA-COMP:11728"/>
        <dbReference type="ChEBI" id="CHEBI:13193"/>
        <dbReference type="ChEBI" id="CHEBI:15378"/>
        <dbReference type="ChEBI" id="CHEBI:17499"/>
        <dbReference type="ChEBI" id="CHEBI:29950"/>
        <dbReference type="ChEBI" id="CHEBI:30616"/>
        <dbReference type="ChEBI" id="CHEBI:33019"/>
        <dbReference type="ChEBI" id="CHEBI:61963"/>
        <dbReference type="ChEBI" id="CHEBI:65315"/>
        <dbReference type="ChEBI" id="CHEBI:87170"/>
        <dbReference type="ChEBI" id="CHEBI:456215"/>
        <dbReference type="EC" id="2.8.1.13"/>
    </reaction>
</comment>
<evidence type="ECO:0000259" key="11">
    <source>
        <dbReference type="Pfam" id="PF20258"/>
    </source>
</evidence>
<dbReference type="SUPFAM" id="SSF52402">
    <property type="entry name" value="Adenine nucleotide alpha hydrolases-like"/>
    <property type="match status" value="1"/>
</dbReference>
<dbReference type="Gene3D" id="2.30.30.280">
    <property type="entry name" value="Adenine nucleotide alpha hydrolases-like domains"/>
    <property type="match status" value="1"/>
</dbReference>
<dbReference type="Proteomes" id="UP000727962">
    <property type="component" value="Unassembled WGS sequence"/>
</dbReference>
<feature type="region of interest" description="Interaction with tRNA" evidence="10">
    <location>
        <begin position="154"/>
        <end position="156"/>
    </location>
</feature>
<keyword evidence="6 10" id="KW-0694">RNA-binding</keyword>
<evidence type="ECO:0000313" key="14">
    <source>
        <dbReference type="Proteomes" id="UP000727962"/>
    </source>
</evidence>
<dbReference type="GO" id="GO:0103016">
    <property type="term" value="F:tRNA-uridine 2-sulfurtransferase activity"/>
    <property type="evidence" value="ECO:0007669"/>
    <property type="project" value="UniProtKB-EC"/>
</dbReference>
<comment type="subcellular location">
    <subcellularLocation>
        <location evidence="10">Cytoplasm</location>
    </subcellularLocation>
</comment>
<evidence type="ECO:0000256" key="10">
    <source>
        <dbReference type="HAMAP-Rule" id="MF_00144"/>
    </source>
</evidence>
<dbReference type="EC" id="2.8.1.13" evidence="10"/>
<dbReference type="InterPro" id="IPR014729">
    <property type="entry name" value="Rossmann-like_a/b/a_fold"/>
</dbReference>
<dbReference type="GO" id="GO:0005524">
    <property type="term" value="F:ATP binding"/>
    <property type="evidence" value="ECO:0007669"/>
    <property type="project" value="UniProtKB-KW"/>
</dbReference>
<comment type="caution">
    <text evidence="13">The sequence shown here is derived from an EMBL/GenBank/DDBJ whole genome shotgun (WGS) entry which is preliminary data.</text>
</comment>
<feature type="site" description="Interaction with tRNA" evidence="10">
    <location>
        <position position="131"/>
    </location>
</feature>
<evidence type="ECO:0000256" key="4">
    <source>
        <dbReference type="ARBA" id="ARBA00022741"/>
    </source>
</evidence>
<dbReference type="Pfam" id="PF20259">
    <property type="entry name" value="tRNA_Me_trans_M"/>
    <property type="match status" value="1"/>
</dbReference>
<name>A0A931LRC0_FIMGI</name>
<dbReference type="FunFam" id="2.30.30.280:FF:000001">
    <property type="entry name" value="tRNA-specific 2-thiouridylase MnmA"/>
    <property type="match status" value="1"/>
</dbReference>
<evidence type="ECO:0000256" key="6">
    <source>
        <dbReference type="ARBA" id="ARBA00022884"/>
    </source>
</evidence>
<accession>A0A931LRC0</accession>
<feature type="active site" description="Nucleophile" evidence="10">
    <location>
        <position position="106"/>
    </location>
</feature>
<evidence type="ECO:0000256" key="8">
    <source>
        <dbReference type="ARBA" id="ARBA00051542"/>
    </source>
</evidence>
<proteinExistence type="inferred from homology"/>
<dbReference type="GO" id="GO:0000049">
    <property type="term" value="F:tRNA binding"/>
    <property type="evidence" value="ECO:0007669"/>
    <property type="project" value="UniProtKB-KW"/>
</dbReference>
<dbReference type="Pfam" id="PF03054">
    <property type="entry name" value="tRNA_Me_trans"/>
    <property type="match status" value="1"/>
</dbReference>
<dbReference type="NCBIfam" id="NF001138">
    <property type="entry name" value="PRK00143.1"/>
    <property type="match status" value="1"/>
</dbReference>
<dbReference type="FunFam" id="3.40.50.620:FF:000115">
    <property type="entry name" value="tRNA-specific 2-thiouridylase MnmA"/>
    <property type="match status" value="1"/>
</dbReference>
<dbReference type="InterPro" id="IPR004506">
    <property type="entry name" value="MnmA-like"/>
</dbReference>
<dbReference type="Gene3D" id="2.40.30.10">
    <property type="entry name" value="Translation factors"/>
    <property type="match status" value="1"/>
</dbReference>
<dbReference type="InterPro" id="IPR046884">
    <property type="entry name" value="MnmA-like_central"/>
</dbReference>
<keyword evidence="10" id="KW-0963">Cytoplasm</keyword>
<dbReference type="AlphaFoldDB" id="A0A931LRC0"/>
<feature type="binding site" evidence="10">
    <location>
        <begin position="12"/>
        <end position="19"/>
    </location>
    <ligand>
        <name>ATP</name>
        <dbReference type="ChEBI" id="CHEBI:30616"/>
    </ligand>
</feature>
<dbReference type="Pfam" id="PF20258">
    <property type="entry name" value="tRNA_Me_trans_C"/>
    <property type="match status" value="1"/>
</dbReference>
<comment type="function">
    <text evidence="9 10">Catalyzes the 2-thiolation of uridine at the wobble position (U34) of tRNA, leading to the formation of s(2)U34.</text>
</comment>
<dbReference type="EMBL" id="JACOSL010000020">
    <property type="protein sequence ID" value="MBI1756038.1"/>
    <property type="molecule type" value="Genomic_DNA"/>
</dbReference>
<dbReference type="HAMAP" id="MF_00144">
    <property type="entry name" value="tRNA_thiouridyl_MnmA"/>
    <property type="match status" value="1"/>
</dbReference>
<keyword evidence="2 10" id="KW-0808">Transferase</keyword>
<dbReference type="GO" id="GO:0002143">
    <property type="term" value="P:tRNA wobble position uridine thiolation"/>
    <property type="evidence" value="ECO:0007669"/>
    <property type="project" value="TreeGrafter"/>
</dbReference>
<dbReference type="GO" id="GO:0005737">
    <property type="term" value="C:cytoplasm"/>
    <property type="evidence" value="ECO:0007669"/>
    <property type="project" value="UniProtKB-SubCell"/>
</dbReference>
<gene>
    <name evidence="10 13" type="primary">mnmA</name>
    <name evidence="13" type="ORF">HYR64_02910</name>
</gene>
<keyword evidence="7" id="KW-1015">Disulfide bond</keyword>
<evidence type="ECO:0000259" key="12">
    <source>
        <dbReference type="Pfam" id="PF20259"/>
    </source>
</evidence>
<evidence type="ECO:0000256" key="7">
    <source>
        <dbReference type="ARBA" id="ARBA00023157"/>
    </source>
</evidence>
<reference evidence="13" key="1">
    <citation type="submission" date="2020-07" db="EMBL/GenBank/DDBJ databases">
        <title>Huge and variable diversity of episymbiotic CPR bacteria and DPANN archaea in groundwater ecosystems.</title>
        <authorList>
            <person name="He C.Y."/>
            <person name="Keren R."/>
            <person name="Whittaker M."/>
            <person name="Farag I.F."/>
            <person name="Doudna J."/>
            <person name="Cate J.H.D."/>
            <person name="Banfield J.F."/>
        </authorList>
    </citation>
    <scope>NUCLEOTIDE SEQUENCE</scope>
    <source>
        <strain evidence="13">NC_groundwater_17_Pr7_B-0.1um_64_12</strain>
    </source>
</reference>
<keyword evidence="5 10" id="KW-0067">ATP-binding</keyword>
<evidence type="ECO:0000256" key="5">
    <source>
        <dbReference type="ARBA" id="ARBA00022840"/>
    </source>
</evidence>
<feature type="site" description="Interaction with tRNA" evidence="10">
    <location>
        <position position="343"/>
    </location>
</feature>
<feature type="binding site" evidence="10">
    <location>
        <position position="38"/>
    </location>
    <ligand>
        <name>ATP</name>
        <dbReference type="ChEBI" id="CHEBI:30616"/>
    </ligand>
</feature>
<dbReference type="Gene3D" id="3.40.50.620">
    <property type="entry name" value="HUPs"/>
    <property type="match status" value="1"/>
</dbReference>
<feature type="domain" description="tRNA-specific 2-thiouridylase MnmA-like C-terminal" evidence="11">
    <location>
        <begin position="286"/>
        <end position="359"/>
    </location>
</feature>
<dbReference type="PANTHER" id="PTHR11933:SF5">
    <property type="entry name" value="MITOCHONDRIAL TRNA-SPECIFIC 2-THIOURIDYLASE 1"/>
    <property type="match status" value="1"/>
</dbReference>
<dbReference type="InterPro" id="IPR023382">
    <property type="entry name" value="MnmA-like_central_sf"/>
</dbReference>
<feature type="active site" description="Cysteine persulfide intermediate" evidence="10">
    <location>
        <position position="205"/>
    </location>
</feature>
<organism evidence="13 14">
    <name type="scientific">Fimbriimonas ginsengisoli</name>
    <dbReference type="NCBI Taxonomy" id="1005039"/>
    <lineage>
        <taxon>Bacteria</taxon>
        <taxon>Bacillati</taxon>
        <taxon>Armatimonadota</taxon>
        <taxon>Fimbriimonadia</taxon>
        <taxon>Fimbriimonadales</taxon>
        <taxon>Fimbriimonadaceae</taxon>
        <taxon>Fimbriimonas</taxon>
    </lineage>
</organism>